<proteinExistence type="predicted"/>
<evidence type="ECO:0000313" key="1">
    <source>
        <dbReference type="EMBL" id="OAD21953.1"/>
    </source>
</evidence>
<name>A0A176S1N1_9GAMM</name>
<evidence type="ECO:0000313" key="2">
    <source>
        <dbReference type="Proteomes" id="UP000076962"/>
    </source>
</evidence>
<dbReference type="EMBL" id="LUTY01001272">
    <property type="protein sequence ID" value="OAD21953.1"/>
    <property type="molecule type" value="Genomic_DNA"/>
</dbReference>
<organism evidence="1 2">
    <name type="scientific">Candidatus Thiomargarita nelsonii</name>
    <dbReference type="NCBI Taxonomy" id="1003181"/>
    <lineage>
        <taxon>Bacteria</taxon>
        <taxon>Pseudomonadati</taxon>
        <taxon>Pseudomonadota</taxon>
        <taxon>Gammaproteobacteria</taxon>
        <taxon>Thiotrichales</taxon>
        <taxon>Thiotrichaceae</taxon>
        <taxon>Thiomargarita</taxon>
    </lineage>
</organism>
<dbReference type="Proteomes" id="UP000076962">
    <property type="component" value="Unassembled WGS sequence"/>
</dbReference>
<dbReference type="AlphaFoldDB" id="A0A176S1N1"/>
<accession>A0A176S1N1</accession>
<comment type="caution">
    <text evidence="1">The sequence shown here is derived from an EMBL/GenBank/DDBJ whole genome shotgun (WGS) entry which is preliminary data.</text>
</comment>
<sequence length="58" mass="6613">MIFKFFLGVRSPKFILDVQDKSWTPNGSGVQNLFWTSPKINLGLLNTEIIMTQNAKNL</sequence>
<gene>
    <name evidence="1" type="ORF">THIOM_002265</name>
</gene>
<reference evidence="1 2" key="1">
    <citation type="submission" date="2016-05" db="EMBL/GenBank/DDBJ databases">
        <title>Single-cell genome of chain-forming Candidatus Thiomargarita nelsonii and comparison to other large sulfur-oxidizing bacteria.</title>
        <authorList>
            <person name="Winkel M."/>
            <person name="Salman V."/>
            <person name="Woyke T."/>
            <person name="Schulz-Vogt H."/>
            <person name="Richter M."/>
            <person name="Flood B."/>
            <person name="Bailey J."/>
            <person name="Amann R."/>
            <person name="Mussmann M."/>
        </authorList>
    </citation>
    <scope>NUCLEOTIDE SEQUENCE [LARGE SCALE GENOMIC DNA]</scope>
    <source>
        <strain evidence="1 2">THI036</strain>
    </source>
</reference>
<keyword evidence="2" id="KW-1185">Reference proteome</keyword>
<protein>
    <submittedName>
        <fullName evidence="1">Uncharacterized protein</fullName>
    </submittedName>
</protein>